<accession>A0A8A7KQH4</accession>
<dbReference type="Pfam" id="PF07875">
    <property type="entry name" value="Coat_F"/>
    <property type="match status" value="1"/>
</dbReference>
<name>A0A8A7KQH4_9FIRM</name>
<sequence length="129" mass="15284">MNQPYNQQYTNRGQQNQQMTIQNPKSNIQQQTGPDMNDRDFLNDILATEKYLSDGFNVFAREASHGQLYNDVIHILNETHDCERDLFNLMFEHGFYSFKAAAQQDIQQAHQQFSDYINKQDPYLNQRMQ</sequence>
<dbReference type="EMBL" id="CP046640">
    <property type="protein sequence ID" value="QTM00053.1"/>
    <property type="molecule type" value="Genomic_DNA"/>
</dbReference>
<gene>
    <name evidence="1" type="ORF">GM661_14315</name>
</gene>
<keyword evidence="1" id="KW-0167">Capsid protein</keyword>
<dbReference type="KEGG" id="ifn:GM661_14315"/>
<dbReference type="AlphaFoldDB" id="A0A8A7KQH4"/>
<dbReference type="Proteomes" id="UP000665020">
    <property type="component" value="Chromosome"/>
</dbReference>
<evidence type="ECO:0000313" key="2">
    <source>
        <dbReference type="Proteomes" id="UP000665020"/>
    </source>
</evidence>
<dbReference type="RefSeq" id="WP_407929675.1">
    <property type="nucleotide sequence ID" value="NZ_CP046640.1"/>
</dbReference>
<proteinExistence type="predicted"/>
<dbReference type="InterPro" id="IPR012851">
    <property type="entry name" value="Spore_coat_CotF-like"/>
</dbReference>
<reference evidence="1" key="1">
    <citation type="submission" date="2019-12" db="EMBL/GenBank/DDBJ databases">
        <authorList>
            <person name="zhang j."/>
            <person name="sun C.M."/>
        </authorList>
    </citation>
    <scope>NUCLEOTIDE SEQUENCE</scope>
    <source>
        <strain evidence="1">NS-1</strain>
    </source>
</reference>
<organism evidence="1 2">
    <name type="scientific">Iocasia fonsfrigidae</name>
    <dbReference type="NCBI Taxonomy" id="2682810"/>
    <lineage>
        <taxon>Bacteria</taxon>
        <taxon>Bacillati</taxon>
        <taxon>Bacillota</taxon>
        <taxon>Clostridia</taxon>
        <taxon>Halanaerobiales</taxon>
        <taxon>Halanaerobiaceae</taxon>
        <taxon>Iocasia</taxon>
    </lineage>
</organism>
<protein>
    <submittedName>
        <fullName evidence="1">Spore coat protein</fullName>
    </submittedName>
</protein>
<evidence type="ECO:0000313" key="1">
    <source>
        <dbReference type="EMBL" id="QTM00053.1"/>
    </source>
</evidence>
<keyword evidence="1" id="KW-0946">Virion</keyword>
<keyword evidence="2" id="KW-1185">Reference proteome</keyword>